<dbReference type="Proteomes" id="UP000636479">
    <property type="component" value="Unassembled WGS sequence"/>
</dbReference>
<evidence type="ECO:0000313" key="2">
    <source>
        <dbReference type="Proteomes" id="UP000636479"/>
    </source>
</evidence>
<evidence type="ECO:0000313" key="1">
    <source>
        <dbReference type="EMBL" id="KAF7290628.1"/>
    </source>
</evidence>
<dbReference type="AlphaFoldDB" id="A0A8H6VUK1"/>
<dbReference type="RefSeq" id="XP_037213988.1">
    <property type="nucleotide sequence ID" value="XM_037369490.1"/>
</dbReference>
<protein>
    <submittedName>
        <fullName evidence="1">Uncharacterized protein</fullName>
    </submittedName>
</protein>
<proteinExistence type="predicted"/>
<comment type="caution">
    <text evidence="1">The sequence shown here is derived from an EMBL/GenBank/DDBJ whole genome shotgun (WGS) entry which is preliminary data.</text>
</comment>
<accession>A0A8H6VUK1</accession>
<reference evidence="1" key="1">
    <citation type="submission" date="2020-05" db="EMBL/GenBank/DDBJ databases">
        <title>Mycena genomes resolve the evolution of fungal bioluminescence.</title>
        <authorList>
            <person name="Tsai I.J."/>
        </authorList>
    </citation>
    <scope>NUCLEOTIDE SEQUENCE</scope>
    <source>
        <strain evidence="1">171206Taipei</strain>
    </source>
</reference>
<keyword evidence="2" id="KW-1185">Reference proteome</keyword>
<dbReference type="EMBL" id="JACAZF010000014">
    <property type="protein sequence ID" value="KAF7290628.1"/>
    <property type="molecule type" value="Genomic_DNA"/>
</dbReference>
<dbReference type="GeneID" id="59352006"/>
<organism evidence="1 2">
    <name type="scientific">Mycena indigotica</name>
    <dbReference type="NCBI Taxonomy" id="2126181"/>
    <lineage>
        <taxon>Eukaryota</taxon>
        <taxon>Fungi</taxon>
        <taxon>Dikarya</taxon>
        <taxon>Basidiomycota</taxon>
        <taxon>Agaricomycotina</taxon>
        <taxon>Agaricomycetes</taxon>
        <taxon>Agaricomycetidae</taxon>
        <taxon>Agaricales</taxon>
        <taxon>Marasmiineae</taxon>
        <taxon>Mycenaceae</taxon>
        <taxon>Mycena</taxon>
    </lineage>
</organism>
<dbReference type="OrthoDB" id="3263651at2759"/>
<name>A0A8H6VUK1_9AGAR</name>
<sequence>MSFDSSRSFLMSQRAADQRRNMHVFSFHFFPQVRLAGGLNLNRIHLTAKTFYRWLCLCHTLVTGEDLEAAVVLRKIQLATVDVSFYSLAAIQGPPIPRDSLQLIQPGIYGIFSQDGTPFTSYVSSAVSFRTSFKAQEDEMVRSTKSPEFRAHNQIPMHLRTLAGARDRGKCFITGQTHLPTQCVWIIPPLATFNGGLFDPMDLDKSKVVDNLITICSVLVDPFMHNLFSVDLEDNARIIVFDDLPSGVPTLPLRLPTLPSPASTDFWKSSFIVTLGNFFPAGELDEDGSRRTRSGNAGLLMEELHDDCADLDDPKWQSDVGTEVVQVYMNLNLPSRRELLEEQAGDYGSEDEFVLSDDE</sequence>
<gene>
    <name evidence="1" type="ORF">MIND_01303000</name>
</gene>